<evidence type="ECO:0000313" key="5">
    <source>
        <dbReference type="Proteomes" id="UP000229329"/>
    </source>
</evidence>
<feature type="signal peptide" evidence="2">
    <location>
        <begin position="1"/>
        <end position="21"/>
    </location>
</feature>
<dbReference type="EMBL" id="PHHA01000034">
    <property type="protein sequence ID" value="PJG84378.1"/>
    <property type="molecule type" value="Genomic_DNA"/>
</dbReference>
<comment type="caution">
    <text evidence="4">The sequence shown here is derived from an EMBL/GenBank/DDBJ whole genome shotgun (WGS) entry which is preliminary data.</text>
</comment>
<dbReference type="Gene3D" id="2.40.160.20">
    <property type="match status" value="1"/>
</dbReference>
<dbReference type="RefSeq" id="WP_100289711.1">
    <property type="nucleotide sequence ID" value="NZ_PHHA01000034.1"/>
</dbReference>
<name>A0A2M8RZT6_9PAST</name>
<dbReference type="GO" id="GO:0015288">
    <property type="term" value="F:porin activity"/>
    <property type="evidence" value="ECO:0007669"/>
    <property type="project" value="InterPro"/>
</dbReference>
<feature type="chain" id="PRO_5014922166" evidence="2">
    <location>
        <begin position="22"/>
        <end position="189"/>
    </location>
</feature>
<evidence type="ECO:0000259" key="3">
    <source>
        <dbReference type="Pfam" id="PF02462"/>
    </source>
</evidence>
<evidence type="ECO:0000313" key="4">
    <source>
        <dbReference type="EMBL" id="PJG84378.1"/>
    </source>
</evidence>
<sequence>MKKTLFTIAFGALAMASTASANWYVQGDLGYSKAEVDANAKIKDSGFEPRVSVGYKLQDFRLAVDYTHYQDVKDSYQNGSVVGNAKTTVRGVGLSAIYDIPVQSDLKPYVGGRLAVNQLKLSDRYVHDRTYGEADYKETSVGVGALVGATYPLTPNVKLNVGAEYNRLGKVDDASVNNYGVKVGLRYDF</sequence>
<dbReference type="AlphaFoldDB" id="A0A2M8RZT6"/>
<evidence type="ECO:0000256" key="1">
    <source>
        <dbReference type="ARBA" id="ARBA00009830"/>
    </source>
</evidence>
<proteinExistence type="inferred from homology"/>
<reference evidence="4 5" key="1">
    <citation type="submission" date="2017-11" db="EMBL/GenBank/DDBJ databases">
        <title>Reclassification of Bisgaard taxon 7 as Conservatibacter flavescens gen. nov., sp. nov.</title>
        <authorList>
            <person name="Christensen H."/>
        </authorList>
    </citation>
    <scope>NUCLEOTIDE SEQUENCE [LARGE SCALE GENOMIC DNA]</scope>
    <source>
        <strain evidence="4 5">7_4</strain>
    </source>
</reference>
<dbReference type="OrthoDB" id="6648740at2"/>
<gene>
    <name evidence="4" type="ORF">CVP05_11505</name>
</gene>
<dbReference type="Proteomes" id="UP000229329">
    <property type="component" value="Unassembled WGS sequence"/>
</dbReference>
<protein>
    <submittedName>
        <fullName evidence="4">Porin</fullName>
    </submittedName>
</protein>
<dbReference type="InterPro" id="IPR003394">
    <property type="entry name" value="Porin_opacity"/>
</dbReference>
<keyword evidence="2" id="KW-0732">Signal</keyword>
<keyword evidence="5" id="KW-1185">Reference proteome</keyword>
<dbReference type="GO" id="GO:0009279">
    <property type="term" value="C:cell outer membrane"/>
    <property type="evidence" value="ECO:0007669"/>
    <property type="project" value="UniProtKB-ARBA"/>
</dbReference>
<evidence type="ECO:0000256" key="2">
    <source>
        <dbReference type="SAM" id="SignalP"/>
    </source>
</evidence>
<dbReference type="SUPFAM" id="SSF56925">
    <property type="entry name" value="OMPA-like"/>
    <property type="match status" value="1"/>
</dbReference>
<comment type="similarity">
    <text evidence="1">Belongs to the opacity porin family.</text>
</comment>
<dbReference type="InterPro" id="IPR011250">
    <property type="entry name" value="OMP/PagP_B-barrel"/>
</dbReference>
<feature type="domain" description="Porin opacity type" evidence="3">
    <location>
        <begin position="53"/>
        <end position="189"/>
    </location>
</feature>
<dbReference type="Pfam" id="PF02462">
    <property type="entry name" value="Opacity"/>
    <property type="match status" value="1"/>
</dbReference>
<accession>A0A2M8RZT6</accession>
<organism evidence="4 5">
    <name type="scientific">Conservatibacter flavescens</name>
    <dbReference type="NCBI Taxonomy" id="28161"/>
    <lineage>
        <taxon>Bacteria</taxon>
        <taxon>Pseudomonadati</taxon>
        <taxon>Pseudomonadota</taxon>
        <taxon>Gammaproteobacteria</taxon>
        <taxon>Pasteurellales</taxon>
        <taxon>Pasteurellaceae</taxon>
        <taxon>Conservatibacter</taxon>
    </lineage>
</organism>